<accession>A0A1I8B5K7</accession>
<protein>
    <submittedName>
        <fullName evidence="2">G_PROTEIN_RECEP_F1_2 domain-containing protein</fullName>
    </submittedName>
</protein>
<evidence type="ECO:0000313" key="2">
    <source>
        <dbReference type="WBParaSite" id="MhA1_Contig1381.frz3.gene7"/>
    </source>
</evidence>
<name>A0A1I8B5K7_MELHA</name>
<reference evidence="2" key="1">
    <citation type="submission" date="2016-11" db="UniProtKB">
        <authorList>
            <consortium name="WormBaseParasite"/>
        </authorList>
    </citation>
    <scope>IDENTIFICATION</scope>
</reference>
<keyword evidence="1" id="KW-1185">Reference proteome</keyword>
<evidence type="ECO:0000313" key="1">
    <source>
        <dbReference type="Proteomes" id="UP000095281"/>
    </source>
</evidence>
<organism evidence="1 2">
    <name type="scientific">Meloidogyne hapla</name>
    <name type="common">Root-knot nematode worm</name>
    <dbReference type="NCBI Taxonomy" id="6305"/>
    <lineage>
        <taxon>Eukaryota</taxon>
        <taxon>Metazoa</taxon>
        <taxon>Ecdysozoa</taxon>
        <taxon>Nematoda</taxon>
        <taxon>Chromadorea</taxon>
        <taxon>Rhabditida</taxon>
        <taxon>Tylenchina</taxon>
        <taxon>Tylenchomorpha</taxon>
        <taxon>Tylenchoidea</taxon>
        <taxon>Meloidogynidae</taxon>
        <taxon>Meloidogyninae</taxon>
        <taxon>Meloidogyne</taxon>
    </lineage>
</organism>
<sequence length="103" mass="11867">MAIQIFGYFFSCISYKIVKQIYLTNIQSHIINGLINCLASLSSTMEVPVLFFVSTEHRLALKDQFNWLFKLFSSSTTTNVVALTNKDTEIIIKNEQNKFLNHK</sequence>
<proteinExistence type="predicted"/>
<dbReference type="WBParaSite" id="MhA1_Contig1381.frz3.gene7">
    <property type="protein sequence ID" value="MhA1_Contig1381.frz3.gene7"/>
    <property type="gene ID" value="MhA1_Contig1381.frz3.gene7"/>
</dbReference>
<dbReference type="AlphaFoldDB" id="A0A1I8B5K7"/>
<dbReference type="Proteomes" id="UP000095281">
    <property type="component" value="Unplaced"/>
</dbReference>